<gene>
    <name evidence="3" type="ORF">GCM10023188_01070</name>
</gene>
<dbReference type="PANTHER" id="PTHR38593:SF1">
    <property type="entry name" value="BLR2558 PROTEIN"/>
    <property type="match status" value="1"/>
</dbReference>
<proteinExistence type="predicted"/>
<dbReference type="Pfam" id="PF13628">
    <property type="entry name" value="DUF4142"/>
    <property type="match status" value="1"/>
</dbReference>
<dbReference type="EMBL" id="BAABHC010000001">
    <property type="protein sequence ID" value="GAA4422907.1"/>
    <property type="molecule type" value="Genomic_DNA"/>
</dbReference>
<dbReference type="PANTHER" id="PTHR38593">
    <property type="entry name" value="BLR2558 PROTEIN"/>
    <property type="match status" value="1"/>
</dbReference>
<feature type="chain" id="PRO_5046496451" description="DUF4142 domain-containing protein" evidence="1">
    <location>
        <begin position="23"/>
        <end position="189"/>
    </location>
</feature>
<comment type="caution">
    <text evidence="3">The sequence shown here is derived from an EMBL/GenBank/DDBJ whole genome shotgun (WGS) entry which is preliminary data.</text>
</comment>
<reference evidence="4" key="1">
    <citation type="journal article" date="2019" name="Int. J. Syst. Evol. Microbiol.">
        <title>The Global Catalogue of Microorganisms (GCM) 10K type strain sequencing project: providing services to taxonomists for standard genome sequencing and annotation.</title>
        <authorList>
            <consortium name="The Broad Institute Genomics Platform"/>
            <consortium name="The Broad Institute Genome Sequencing Center for Infectious Disease"/>
            <person name="Wu L."/>
            <person name="Ma J."/>
        </authorList>
    </citation>
    <scope>NUCLEOTIDE SEQUENCE [LARGE SCALE GENOMIC DNA]</scope>
    <source>
        <strain evidence="4">JCM 17926</strain>
    </source>
</reference>
<evidence type="ECO:0000313" key="4">
    <source>
        <dbReference type="Proteomes" id="UP001500552"/>
    </source>
</evidence>
<organism evidence="3 4">
    <name type="scientific">Pontibacter saemangeumensis</name>
    <dbReference type="NCBI Taxonomy" id="1084525"/>
    <lineage>
        <taxon>Bacteria</taxon>
        <taxon>Pseudomonadati</taxon>
        <taxon>Bacteroidota</taxon>
        <taxon>Cytophagia</taxon>
        <taxon>Cytophagales</taxon>
        <taxon>Hymenobacteraceae</taxon>
        <taxon>Pontibacter</taxon>
    </lineage>
</organism>
<dbReference type="InterPro" id="IPR025419">
    <property type="entry name" value="DUF4142"/>
</dbReference>
<protein>
    <recommendedName>
        <fullName evidence="2">DUF4142 domain-containing protein</fullName>
    </recommendedName>
</protein>
<keyword evidence="1" id="KW-0732">Signal</keyword>
<feature type="domain" description="DUF4142" evidence="2">
    <location>
        <begin position="47"/>
        <end position="182"/>
    </location>
</feature>
<dbReference type="Gene3D" id="1.20.1260.10">
    <property type="match status" value="1"/>
</dbReference>
<accession>A0ABP8L4Z7</accession>
<feature type="signal peptide" evidence="1">
    <location>
        <begin position="1"/>
        <end position="22"/>
    </location>
</feature>
<dbReference type="RefSeq" id="WP_345156174.1">
    <property type="nucleotide sequence ID" value="NZ_BAABHC010000001.1"/>
</dbReference>
<keyword evidence="4" id="KW-1185">Reference proteome</keyword>
<dbReference type="Proteomes" id="UP001500552">
    <property type="component" value="Unassembled WGS sequence"/>
</dbReference>
<dbReference type="InterPro" id="IPR012347">
    <property type="entry name" value="Ferritin-like"/>
</dbReference>
<evidence type="ECO:0000259" key="2">
    <source>
        <dbReference type="Pfam" id="PF13628"/>
    </source>
</evidence>
<name>A0ABP8L4Z7_9BACT</name>
<evidence type="ECO:0000313" key="3">
    <source>
        <dbReference type="EMBL" id="GAA4422907.1"/>
    </source>
</evidence>
<dbReference type="PROSITE" id="PS51257">
    <property type="entry name" value="PROKAR_LIPOPROTEIN"/>
    <property type="match status" value="1"/>
</dbReference>
<sequence length="189" mass="20853">MRRSLLTGLVATALLLTTACSSDDSIKLAVDQSVQEFEAAGVQGMRNDALFAAEAASASMLEVQLGEAALATAVSPEVKDLAQEMVQANQQMLNELQQVASQSNFVLPSTLGARHHEIYQEITAKSGIAFDIAYINRLVEQRNELVERYEDIAEHGQVMELKQFASKQLPLLRRHQQLVEELEEKIDNA</sequence>
<evidence type="ECO:0000256" key="1">
    <source>
        <dbReference type="SAM" id="SignalP"/>
    </source>
</evidence>